<evidence type="ECO:0000259" key="1">
    <source>
        <dbReference type="Pfam" id="PF05695"/>
    </source>
</evidence>
<organism evidence="2 3">
    <name type="scientific">Solanum tuberosum</name>
    <name type="common">Potato</name>
    <dbReference type="NCBI Taxonomy" id="4113"/>
    <lineage>
        <taxon>Eukaryota</taxon>
        <taxon>Viridiplantae</taxon>
        <taxon>Streptophyta</taxon>
        <taxon>Embryophyta</taxon>
        <taxon>Tracheophyta</taxon>
        <taxon>Spermatophyta</taxon>
        <taxon>Magnoliopsida</taxon>
        <taxon>eudicotyledons</taxon>
        <taxon>Gunneridae</taxon>
        <taxon>Pentapetalae</taxon>
        <taxon>asterids</taxon>
        <taxon>lamiids</taxon>
        <taxon>Solanales</taxon>
        <taxon>Solanaceae</taxon>
        <taxon>Solanoideae</taxon>
        <taxon>Solaneae</taxon>
        <taxon>Solanum</taxon>
    </lineage>
</organism>
<feature type="domain" description="Ycf2 N-terminal" evidence="1">
    <location>
        <begin position="30"/>
        <end position="70"/>
    </location>
</feature>
<dbReference type="EMBL" id="JAIVGD010000019">
    <property type="protein sequence ID" value="KAH0747786.1"/>
    <property type="molecule type" value="Genomic_DNA"/>
</dbReference>
<reference evidence="2 3" key="1">
    <citation type="journal article" date="2021" name="bioRxiv">
        <title>Chromosome-scale and haplotype-resolved genome assembly of a tetraploid potato cultivar.</title>
        <authorList>
            <person name="Sun H."/>
            <person name="Jiao W.-B."/>
            <person name="Krause K."/>
            <person name="Campoy J.A."/>
            <person name="Goel M."/>
            <person name="Folz-Donahue K."/>
            <person name="Kukat C."/>
            <person name="Huettel B."/>
            <person name="Schneeberger K."/>
        </authorList>
    </citation>
    <scope>NUCLEOTIDE SEQUENCE [LARGE SCALE GENOMIC DNA]</scope>
    <source>
        <strain evidence="2">SolTubOtavaFocal</strain>
        <tissue evidence="2">Leaves</tissue>
    </source>
</reference>
<evidence type="ECO:0000313" key="3">
    <source>
        <dbReference type="Proteomes" id="UP000826656"/>
    </source>
</evidence>
<keyword evidence="3" id="KW-1185">Reference proteome</keyword>
<dbReference type="Proteomes" id="UP000826656">
    <property type="component" value="Unassembled WGS sequence"/>
</dbReference>
<protein>
    <recommendedName>
        <fullName evidence="1">Ycf2 N-terminal domain-containing protein</fullName>
    </recommendedName>
</protein>
<comment type="caution">
    <text evidence="2">The sequence shown here is derived from an EMBL/GenBank/DDBJ whole genome shotgun (WGS) entry which is preliminary data.</text>
</comment>
<dbReference type="Pfam" id="PF05695">
    <property type="entry name" value="Ycf2"/>
    <property type="match status" value="1"/>
</dbReference>
<proteinExistence type="predicted"/>
<accession>A0ABQ7UFH2</accession>
<sequence>MEETVKFWFLCCFSTCWECVSKRIAAFAIDTDRKNLQRYFNWNMGLIHTPCLKKDVSSEKRKQRSLCLKK</sequence>
<dbReference type="InterPro" id="IPR056777">
    <property type="entry name" value="Ycf2_N"/>
</dbReference>
<evidence type="ECO:0000313" key="2">
    <source>
        <dbReference type="EMBL" id="KAH0747786.1"/>
    </source>
</evidence>
<gene>
    <name evidence="2" type="ORF">KY290_027018</name>
</gene>
<name>A0ABQ7UFH2_SOLTU</name>